<reference evidence="4 5" key="1">
    <citation type="submission" date="2018-10" db="EMBL/GenBank/DDBJ databases">
        <title>Genomic Encyclopedia of Archaeal and Bacterial Type Strains, Phase II (KMG-II): from individual species to whole genera.</title>
        <authorList>
            <person name="Goeker M."/>
        </authorList>
    </citation>
    <scope>NUCLEOTIDE SEQUENCE [LARGE SCALE GENOMIC DNA]</scope>
    <source>
        <strain evidence="4 5">DSM 25217</strain>
    </source>
</reference>
<dbReference type="PROSITE" id="PS00330">
    <property type="entry name" value="HEMOLYSIN_CALCIUM"/>
    <property type="match status" value="1"/>
</dbReference>
<evidence type="ECO:0000256" key="1">
    <source>
        <dbReference type="ARBA" id="ARBA00004613"/>
    </source>
</evidence>
<feature type="compositionally biased region" description="Gly residues" evidence="3">
    <location>
        <begin position="815"/>
        <end position="827"/>
    </location>
</feature>
<evidence type="ECO:0000256" key="3">
    <source>
        <dbReference type="SAM" id="MobiDB-lite"/>
    </source>
</evidence>
<proteinExistence type="predicted"/>
<dbReference type="PANTHER" id="PTHR38340:SF1">
    <property type="entry name" value="S-LAYER PROTEIN"/>
    <property type="match status" value="1"/>
</dbReference>
<organism evidence="4 5">
    <name type="scientific">Eilatimonas milleporae</name>
    <dbReference type="NCBI Taxonomy" id="911205"/>
    <lineage>
        <taxon>Bacteria</taxon>
        <taxon>Pseudomonadati</taxon>
        <taxon>Pseudomonadota</taxon>
        <taxon>Alphaproteobacteria</taxon>
        <taxon>Kordiimonadales</taxon>
        <taxon>Kordiimonadaceae</taxon>
        <taxon>Eilatimonas</taxon>
    </lineage>
</organism>
<dbReference type="Gene3D" id="2.150.10.10">
    <property type="entry name" value="Serralysin-like metalloprotease, C-terminal"/>
    <property type="match status" value="2"/>
</dbReference>
<dbReference type="PRINTS" id="PR00313">
    <property type="entry name" value="CABNDNGRPT"/>
</dbReference>
<dbReference type="AlphaFoldDB" id="A0A3M0D6I9"/>
<evidence type="ECO:0008006" key="6">
    <source>
        <dbReference type="Google" id="ProtNLM"/>
    </source>
</evidence>
<dbReference type="OrthoDB" id="6305173at2"/>
<evidence type="ECO:0000313" key="4">
    <source>
        <dbReference type="EMBL" id="RMB11893.1"/>
    </source>
</evidence>
<dbReference type="PANTHER" id="PTHR38340">
    <property type="entry name" value="S-LAYER PROTEIN"/>
    <property type="match status" value="1"/>
</dbReference>
<comment type="caution">
    <text evidence="4">The sequence shown here is derived from an EMBL/GenBank/DDBJ whole genome shotgun (WGS) entry which is preliminary data.</text>
</comment>
<dbReference type="InterPro" id="IPR018511">
    <property type="entry name" value="Hemolysin-typ_Ca-bd_CS"/>
</dbReference>
<dbReference type="Pfam" id="PF00353">
    <property type="entry name" value="HemolysinCabind"/>
    <property type="match status" value="3"/>
</dbReference>
<evidence type="ECO:0000256" key="2">
    <source>
        <dbReference type="ARBA" id="ARBA00022525"/>
    </source>
</evidence>
<dbReference type="Proteomes" id="UP000271227">
    <property type="component" value="Unassembled WGS sequence"/>
</dbReference>
<gene>
    <name evidence="4" type="ORF">BXY39_0380</name>
</gene>
<dbReference type="SUPFAM" id="SSF51120">
    <property type="entry name" value="beta-Roll"/>
    <property type="match status" value="1"/>
</dbReference>
<accession>A0A3M0D6I9</accession>
<feature type="compositionally biased region" description="Basic and acidic residues" evidence="3">
    <location>
        <begin position="781"/>
        <end position="792"/>
    </location>
</feature>
<evidence type="ECO:0000313" key="5">
    <source>
        <dbReference type="Proteomes" id="UP000271227"/>
    </source>
</evidence>
<dbReference type="EMBL" id="REFR01000009">
    <property type="protein sequence ID" value="RMB11893.1"/>
    <property type="molecule type" value="Genomic_DNA"/>
</dbReference>
<feature type="region of interest" description="Disordered" evidence="3">
    <location>
        <begin position="766"/>
        <end position="857"/>
    </location>
</feature>
<dbReference type="InterPro" id="IPR001343">
    <property type="entry name" value="Hemolysn_Ca-bd"/>
</dbReference>
<comment type="subcellular location">
    <subcellularLocation>
        <location evidence="1">Secreted</location>
    </subcellularLocation>
</comment>
<dbReference type="InterPro" id="IPR011049">
    <property type="entry name" value="Serralysin-like_metalloprot_C"/>
</dbReference>
<dbReference type="InParanoid" id="A0A3M0D6I9"/>
<protein>
    <recommendedName>
        <fullName evidence="6">Hemolysin type calcium-binding protein</fullName>
    </recommendedName>
</protein>
<keyword evidence="5" id="KW-1185">Reference proteome</keyword>
<dbReference type="RefSeq" id="WP_121937124.1">
    <property type="nucleotide sequence ID" value="NZ_REFR01000009.1"/>
</dbReference>
<sequence length="978" mass="100065">MPTLNLANTTLAYTEGNAATQLDAGGTVSGATWTGGSLVARITANADGGDRISIADTDGDGTAITIVGTDIFADTGGGAVDVGDLSAAGGVAVAGAALTVTFGAGVTDPIVQEIVQSLRYETVSDAPSTTDRTVTVTVTDSGGSADDTRTVSVAATNDDPVITGLSDRTFTQNLLKETHQTIGGGVTVSDPDGFISDGATLQVENMTPGQNLLESFWVDTDGTGLEITALNEISVDGTVVGSIGGGVDGGMLAFIFNANATIADVEKIAQNVTYRVITDEPVATRPIEFRLQDGNGGSTSDTITVTVTPENEAPRHRTDIVTGSVENVRTIEPIDGPGWHVSRFPSATFDNFVLDGDARIRIGIDAASPNIGYQGYQYDVGDSTEISIRFYMPDDWGTTGTIHTGVWAVGYDPDGSSWVFPSLEYNHGDRDFNVWDQGQFNHLGLPSDVATNAWHDITIAYEGSSIVFTVSGDRADGSAYSLSYTDTTVGTTSTFRTAILTARSDNTSTYDTLWDDLTTDEGDASASTVWATANVRVGGTVAIDGLEIADRDGGVLTTRLSVGGNGTITVDTAGTAGVTGNGTDTIKITGTVAEINAALSGLSFTAVEGAQPVANITVTTTDDGGLSDTDFIRISIAGGGQAPDVANSAPVTAAATVDLQPGDSYVFQGADFPFTDTDGDALEAVRIDSLPEIGTLTFNGVAVSVGQMIDVADIAAGRLVFTADMRGADASFVFRVSDGADMSATARFALQVADPSPDGGGMDAIGGTPAADDLTGGDENDVVRGQEGDDNIRGAGGDDEILAGRRDNGNDTLSGGTGNDTLGGGVGDDSIDGGDDDDILFGREGSDRLSGGDGNDIIFTGDGDDTVNGGFGNDTLWGSDGDDLLIGGAGSDTFTFGVLAGNDRVADFDLGDDALDLRYAVRDFESLDDVAAAARLGVDGNGNPSLVIDLGPGEDGNPQSVTITGLTLADLTDMTILI</sequence>
<dbReference type="GO" id="GO:0005509">
    <property type="term" value="F:calcium ion binding"/>
    <property type="evidence" value="ECO:0007669"/>
    <property type="project" value="InterPro"/>
</dbReference>
<dbReference type="GO" id="GO:0005576">
    <property type="term" value="C:extracellular region"/>
    <property type="evidence" value="ECO:0007669"/>
    <property type="project" value="UniProtKB-SubCell"/>
</dbReference>
<dbReference type="InterPro" id="IPR050557">
    <property type="entry name" value="RTX_toxin/Mannuronan_C5-epim"/>
</dbReference>
<keyword evidence="2" id="KW-0964">Secreted</keyword>
<name>A0A3M0D6I9_9PROT</name>
<feature type="compositionally biased region" description="Acidic residues" evidence="3">
    <location>
        <begin position="829"/>
        <end position="839"/>
    </location>
</feature>